<proteinExistence type="predicted"/>
<evidence type="ECO:0000313" key="1">
    <source>
        <dbReference type="EMBL" id="CDN35245.1"/>
    </source>
</evidence>
<reference evidence="1" key="2">
    <citation type="submission" date="2014-01" db="EMBL/GenBank/DDBJ databases">
        <authorList>
            <person name="Aslett M."/>
        </authorList>
    </citation>
    <scope>NUCLEOTIDE SEQUENCE [LARGE SCALE GENOMIC DNA]</scope>
    <source>
        <strain evidence="1">DB27</strain>
    </source>
</reference>
<accession>W8YXG5</accession>
<organism evidence="1">
    <name type="scientific">Bacillus thuringiensis DB27</name>
    <dbReference type="NCBI Taxonomy" id="1431339"/>
    <lineage>
        <taxon>Bacteria</taxon>
        <taxon>Bacillati</taxon>
        <taxon>Bacillota</taxon>
        <taxon>Bacilli</taxon>
        <taxon>Bacillales</taxon>
        <taxon>Bacillaceae</taxon>
        <taxon>Bacillus</taxon>
        <taxon>Bacillus cereus group</taxon>
    </lineage>
</organism>
<dbReference type="EMBL" id="HG810017">
    <property type="protein sequence ID" value="CDN35245.1"/>
    <property type="molecule type" value="Genomic_DNA"/>
</dbReference>
<sequence length="35" mass="4182">MLTWAKKYDILEVDSWKVFPTYTRVKRYSSAATLL</sequence>
<dbReference type="Proteomes" id="UP000030682">
    <property type="component" value="Unassembled WGS sequence"/>
</dbReference>
<name>W8YXG5_BACTU</name>
<protein>
    <submittedName>
        <fullName evidence="1">Uncharacterized protein</fullName>
    </submittedName>
</protein>
<dbReference type="AlphaFoldDB" id="W8YXG5"/>
<dbReference type="HOGENOM" id="CLU_3363383_0_0_9"/>
<gene>
    <name evidence="1" type="ORF">BTDB27_001587</name>
</gene>
<reference evidence="1" key="1">
    <citation type="submission" date="2014-01" db="EMBL/GenBank/DDBJ databases">
        <title>Draft genome sequence of highly nematicidal Bacillus thuringiensis DB27.</title>
        <authorList>
            <person name="Iatsenko I."/>
            <person name="Pickard D."/>
            <person name="Corton C."/>
            <person name="Dougan G."/>
            <person name="Sommer R.J."/>
        </authorList>
    </citation>
    <scope>NUCLEOTIDE SEQUENCE [LARGE SCALE GENOMIC DNA]</scope>
    <source>
        <strain evidence="1">DB27</strain>
    </source>
</reference>